<feature type="compositionally biased region" description="Low complexity" evidence="1">
    <location>
        <begin position="128"/>
        <end position="140"/>
    </location>
</feature>
<feature type="region of interest" description="Disordered" evidence="1">
    <location>
        <begin position="359"/>
        <end position="382"/>
    </location>
</feature>
<reference evidence="2 3" key="2">
    <citation type="submission" date="2018-11" db="EMBL/GenBank/DDBJ databases">
        <authorList>
            <consortium name="Pathogen Informatics"/>
        </authorList>
    </citation>
    <scope>NUCLEOTIDE SEQUENCE [LARGE SCALE GENOMIC DNA]</scope>
</reference>
<reference evidence="4" key="1">
    <citation type="submission" date="2017-02" db="UniProtKB">
        <authorList>
            <consortium name="WormBaseParasite"/>
        </authorList>
    </citation>
    <scope>IDENTIFICATION</scope>
</reference>
<feature type="region of interest" description="Disordered" evidence="1">
    <location>
        <begin position="1"/>
        <end position="64"/>
    </location>
</feature>
<name>A0A0R3S9Y8_HYMDI</name>
<organism evidence="4">
    <name type="scientific">Hymenolepis diminuta</name>
    <name type="common">Rat tapeworm</name>
    <dbReference type="NCBI Taxonomy" id="6216"/>
    <lineage>
        <taxon>Eukaryota</taxon>
        <taxon>Metazoa</taxon>
        <taxon>Spiralia</taxon>
        <taxon>Lophotrochozoa</taxon>
        <taxon>Platyhelminthes</taxon>
        <taxon>Cestoda</taxon>
        <taxon>Eucestoda</taxon>
        <taxon>Cyclophyllidea</taxon>
        <taxon>Hymenolepididae</taxon>
        <taxon>Hymenolepis</taxon>
    </lineage>
</organism>
<feature type="compositionally biased region" description="Polar residues" evidence="1">
    <location>
        <begin position="53"/>
        <end position="63"/>
    </location>
</feature>
<dbReference type="Proteomes" id="UP000274504">
    <property type="component" value="Unassembled WGS sequence"/>
</dbReference>
<evidence type="ECO:0000313" key="3">
    <source>
        <dbReference type="Proteomes" id="UP000274504"/>
    </source>
</evidence>
<feature type="region of interest" description="Disordered" evidence="1">
    <location>
        <begin position="124"/>
        <end position="147"/>
    </location>
</feature>
<feature type="region of interest" description="Disordered" evidence="1">
    <location>
        <begin position="302"/>
        <end position="323"/>
    </location>
</feature>
<protein>
    <submittedName>
        <fullName evidence="4">RING-type domain-containing protein</fullName>
    </submittedName>
</protein>
<evidence type="ECO:0000313" key="4">
    <source>
        <dbReference type="WBParaSite" id="HDID_0000111601-mRNA-1"/>
    </source>
</evidence>
<dbReference type="AlphaFoldDB" id="A0A0R3S9Y8"/>
<proteinExistence type="predicted"/>
<dbReference type="OrthoDB" id="10656452at2759"/>
<gene>
    <name evidence="2" type="ORF">HDID_LOCUS1117</name>
</gene>
<feature type="region of interest" description="Disordered" evidence="1">
    <location>
        <begin position="247"/>
        <end position="287"/>
    </location>
</feature>
<sequence>MHGDKSRQNYHQRRPPTTVASEASIHRQKMASLRSSFLAQASNPPKDVPYIDSSASSTSNIHSFPSDELPSRLLAPIIPSEGTSNGFPTFPYHLPNSSIQPGSYSPSLPTLNPPSVPRRIARRSGRITSSSFNNTSSTFNQLNDSPISTPLLQPRISEPHMPSCRYTSPPYNDLNYPTIVYETLTSVRGPQANYSQPSFRNSAMFYHKSIVEPPSVITLSPSEPLCLYAARQGELCRSCQKLALSRNSSFHRSSSRHSTKRDSSEEESAGTRQRRRHNKLHGSLLTGYRSVNDLKRRSFRRRTLNYSSSSSSGSSSPSTNLPEEIDNYLSSDEFWPIAVSQPRNRVCRRRRTRSLNPRARRRQRQFLMMSNSSADPPADYEDDREEEARAVDALAMRLQPMLAEGRTAEVQAILLKALTCPEMRQRALSLLDYLTSEGAIFSVQSRQQVRFIDCHRIR</sequence>
<evidence type="ECO:0000313" key="2">
    <source>
        <dbReference type="EMBL" id="VDL18578.1"/>
    </source>
</evidence>
<evidence type="ECO:0000256" key="1">
    <source>
        <dbReference type="SAM" id="MobiDB-lite"/>
    </source>
</evidence>
<dbReference type="WBParaSite" id="HDID_0000111601-mRNA-1">
    <property type="protein sequence ID" value="HDID_0000111601-mRNA-1"/>
    <property type="gene ID" value="HDID_0000111601"/>
</dbReference>
<feature type="compositionally biased region" description="Polar residues" evidence="1">
    <location>
        <begin position="33"/>
        <end position="43"/>
    </location>
</feature>
<dbReference type="EMBL" id="UYSG01000188">
    <property type="protein sequence ID" value="VDL18578.1"/>
    <property type="molecule type" value="Genomic_DNA"/>
</dbReference>
<accession>A0A0R3S9Y8</accession>
<feature type="compositionally biased region" description="Low complexity" evidence="1">
    <location>
        <begin position="307"/>
        <end position="318"/>
    </location>
</feature>